<comment type="caution">
    <text evidence="5">The sequence shown here is derived from an EMBL/GenBank/DDBJ whole genome shotgun (WGS) entry which is preliminary data.</text>
</comment>
<protein>
    <recommendedName>
        <fullName evidence="4">Initiation factor eIF2 gamma C-terminal domain-containing protein</fullName>
    </recommendedName>
</protein>
<evidence type="ECO:0000256" key="2">
    <source>
        <dbReference type="ARBA" id="ARBA00023134"/>
    </source>
</evidence>
<evidence type="ECO:0000256" key="3">
    <source>
        <dbReference type="SAM" id="SignalP"/>
    </source>
</evidence>
<keyword evidence="1" id="KW-0547">Nucleotide-binding</keyword>
<name>A0ABN8BZB6_9STRA</name>
<dbReference type="SUPFAM" id="SSF50465">
    <property type="entry name" value="EF-Tu/eEF-1alpha/eIF2-gamma C-terminal domain"/>
    <property type="match status" value="1"/>
</dbReference>
<feature type="domain" description="Initiation factor eIF2 gamma C-terminal" evidence="4">
    <location>
        <begin position="119"/>
        <end position="143"/>
    </location>
</feature>
<feature type="chain" id="PRO_5045547841" description="Initiation factor eIF2 gamma C-terminal domain-containing protein" evidence="3">
    <location>
        <begin position="32"/>
        <end position="151"/>
    </location>
</feature>
<dbReference type="Pfam" id="PF09173">
    <property type="entry name" value="eIF2_C"/>
    <property type="match status" value="1"/>
</dbReference>
<dbReference type="InterPro" id="IPR015256">
    <property type="entry name" value="eIF2g_C"/>
</dbReference>
<accession>A0ABN8BZB6</accession>
<gene>
    <name evidence="5" type="ORF">PFR001_LOCUS1916</name>
</gene>
<dbReference type="InterPro" id="IPR009001">
    <property type="entry name" value="Transl_elong_EF1A/Init_IF2_C"/>
</dbReference>
<reference evidence="5 6" key="1">
    <citation type="submission" date="2021-11" db="EMBL/GenBank/DDBJ databases">
        <authorList>
            <person name="Islam A."/>
            <person name="Islam S."/>
            <person name="Flora M.S."/>
            <person name="Rahman M."/>
            <person name="Ziaur R.M."/>
            <person name="Epstein J.H."/>
            <person name="Hassan M."/>
            <person name="Klassen M."/>
            <person name="Woodard K."/>
            <person name="Webb A."/>
            <person name="Webby R.J."/>
            <person name="El Zowalaty M.E."/>
        </authorList>
    </citation>
    <scope>NUCLEOTIDE SEQUENCE [LARGE SCALE GENOMIC DNA]</scope>
    <source>
        <strain evidence="5">Pf1</strain>
    </source>
</reference>
<keyword evidence="3" id="KW-0732">Signal</keyword>
<organism evidence="5 6">
    <name type="scientific">Peronospora farinosa</name>
    <dbReference type="NCBI Taxonomy" id="134698"/>
    <lineage>
        <taxon>Eukaryota</taxon>
        <taxon>Sar</taxon>
        <taxon>Stramenopiles</taxon>
        <taxon>Oomycota</taxon>
        <taxon>Peronosporomycetes</taxon>
        <taxon>Peronosporales</taxon>
        <taxon>Peronosporaceae</taxon>
        <taxon>Peronospora</taxon>
    </lineage>
</organism>
<feature type="signal peptide" evidence="3">
    <location>
        <begin position="1"/>
        <end position="31"/>
    </location>
</feature>
<evidence type="ECO:0000313" key="5">
    <source>
        <dbReference type="EMBL" id="CAH0486269.1"/>
    </source>
</evidence>
<evidence type="ECO:0000313" key="6">
    <source>
        <dbReference type="Proteomes" id="UP001157938"/>
    </source>
</evidence>
<evidence type="ECO:0000256" key="1">
    <source>
        <dbReference type="ARBA" id="ARBA00022741"/>
    </source>
</evidence>
<proteinExistence type="predicted"/>
<dbReference type="Proteomes" id="UP001157938">
    <property type="component" value="Unassembled WGS sequence"/>
</dbReference>
<evidence type="ECO:0000259" key="4">
    <source>
        <dbReference type="Pfam" id="PF09173"/>
    </source>
</evidence>
<dbReference type="EMBL" id="CAKLBC010000412">
    <property type="protein sequence ID" value="CAH0486269.1"/>
    <property type="molecule type" value="Genomic_DNA"/>
</dbReference>
<keyword evidence="6" id="KW-1185">Reference proteome</keyword>
<dbReference type="Gene3D" id="2.40.30.10">
    <property type="entry name" value="Translation factors"/>
    <property type="match status" value="2"/>
</dbReference>
<sequence>MCLVTTWRISKVAPQVALFVCCVSVTKWTCAQYCVSKDEHDDLRPYCVVSCGQERPASAVRGRLIGVGKHIVPTLMRSDRLVGQRQLSVKPQEGSKASKYAEAVEGRSAAVKQIPSKLLTIPVCTQERKKIAIRRRIEEHWRRIVGLNSPW</sequence>
<keyword evidence="2" id="KW-0342">GTP-binding</keyword>